<name>A0ABQ9IUS7_9CUCU</name>
<sequence length="68" mass="7998">MKKQQLSAQQKQYTTEFKIENFIQLFPEPEKTFNDPNRNIKAEAVPLPDNMQNIPMLQEVSNITTPYK</sequence>
<protein>
    <submittedName>
        <fullName evidence="1">Uncharacterized protein</fullName>
    </submittedName>
</protein>
<evidence type="ECO:0000313" key="2">
    <source>
        <dbReference type="Proteomes" id="UP001162164"/>
    </source>
</evidence>
<proteinExistence type="predicted"/>
<organism evidence="1 2">
    <name type="scientific">Molorchus minor</name>
    <dbReference type="NCBI Taxonomy" id="1323400"/>
    <lineage>
        <taxon>Eukaryota</taxon>
        <taxon>Metazoa</taxon>
        <taxon>Ecdysozoa</taxon>
        <taxon>Arthropoda</taxon>
        <taxon>Hexapoda</taxon>
        <taxon>Insecta</taxon>
        <taxon>Pterygota</taxon>
        <taxon>Neoptera</taxon>
        <taxon>Endopterygota</taxon>
        <taxon>Coleoptera</taxon>
        <taxon>Polyphaga</taxon>
        <taxon>Cucujiformia</taxon>
        <taxon>Chrysomeloidea</taxon>
        <taxon>Cerambycidae</taxon>
        <taxon>Lamiinae</taxon>
        <taxon>Monochamini</taxon>
        <taxon>Molorchus</taxon>
    </lineage>
</organism>
<evidence type="ECO:0000313" key="1">
    <source>
        <dbReference type="EMBL" id="KAJ8966220.1"/>
    </source>
</evidence>
<comment type="caution">
    <text evidence="1">The sequence shown here is derived from an EMBL/GenBank/DDBJ whole genome shotgun (WGS) entry which is preliminary data.</text>
</comment>
<dbReference type="Proteomes" id="UP001162164">
    <property type="component" value="Unassembled WGS sequence"/>
</dbReference>
<accession>A0ABQ9IUS7</accession>
<gene>
    <name evidence="1" type="ORF">NQ317_010378</name>
</gene>
<dbReference type="EMBL" id="JAPWTJ010002408">
    <property type="protein sequence ID" value="KAJ8966220.1"/>
    <property type="molecule type" value="Genomic_DNA"/>
</dbReference>
<keyword evidence="2" id="KW-1185">Reference proteome</keyword>
<reference evidence="1" key="1">
    <citation type="journal article" date="2023" name="Insect Mol. Biol.">
        <title>Genome sequencing provides insights into the evolution of gene families encoding plant cell wall-degrading enzymes in longhorned beetles.</title>
        <authorList>
            <person name="Shin N.R."/>
            <person name="Okamura Y."/>
            <person name="Kirsch R."/>
            <person name="Pauchet Y."/>
        </authorList>
    </citation>
    <scope>NUCLEOTIDE SEQUENCE</scope>
    <source>
        <strain evidence="1">MMC_N1</strain>
    </source>
</reference>